<evidence type="ECO:0000313" key="2">
    <source>
        <dbReference type="Proteomes" id="UP001560019"/>
    </source>
</evidence>
<protein>
    <recommendedName>
        <fullName evidence="3">Translation initiation factor IF-2</fullName>
    </recommendedName>
</protein>
<name>A0ABV3XRQ3_9RHOB</name>
<dbReference type="Proteomes" id="UP001560019">
    <property type="component" value="Unassembled WGS sequence"/>
</dbReference>
<gene>
    <name evidence="1" type="ORF">Ga0609869_001368</name>
</gene>
<keyword evidence="2" id="KW-1185">Reference proteome</keyword>
<accession>A0ABV3XRQ3</accession>
<proteinExistence type="predicted"/>
<reference evidence="1 2" key="1">
    <citation type="submission" date="2024-06" db="EMBL/GenBank/DDBJ databases">
        <title>Genome of Rhodovulum iodosum, a marine photoferrotroph.</title>
        <authorList>
            <person name="Bianchini G."/>
            <person name="Nikeleit V."/>
            <person name="Kappler A."/>
            <person name="Bryce C."/>
            <person name="Sanchez-Baracaldo P."/>
        </authorList>
    </citation>
    <scope>NUCLEOTIDE SEQUENCE [LARGE SCALE GENOMIC DNA]</scope>
    <source>
        <strain evidence="1 2">UT/N1</strain>
    </source>
</reference>
<evidence type="ECO:0000313" key="1">
    <source>
        <dbReference type="EMBL" id="MEX5728015.1"/>
    </source>
</evidence>
<dbReference type="EMBL" id="JBEHHI010000001">
    <property type="protein sequence ID" value="MEX5728015.1"/>
    <property type="molecule type" value="Genomic_DNA"/>
</dbReference>
<comment type="caution">
    <text evidence="1">The sequence shown here is derived from an EMBL/GenBank/DDBJ whole genome shotgun (WGS) entry which is preliminary data.</text>
</comment>
<organism evidence="1 2">
    <name type="scientific">Rhodovulum iodosum</name>
    <dbReference type="NCBI Taxonomy" id="68291"/>
    <lineage>
        <taxon>Bacteria</taxon>
        <taxon>Pseudomonadati</taxon>
        <taxon>Pseudomonadota</taxon>
        <taxon>Alphaproteobacteria</taxon>
        <taxon>Rhodobacterales</taxon>
        <taxon>Paracoccaceae</taxon>
        <taxon>Rhodovulum</taxon>
    </lineage>
</organism>
<dbReference type="RefSeq" id="WP_170168872.1">
    <property type="nucleotide sequence ID" value="NZ_JBEHHI010000001.1"/>
</dbReference>
<evidence type="ECO:0008006" key="3">
    <source>
        <dbReference type="Google" id="ProtNLM"/>
    </source>
</evidence>
<sequence length="45" mass="4749">MIRTISMGSCVSVQGAFVRKLPDGKVVVRVGERVYAGIPVDKSAA</sequence>